<dbReference type="SUPFAM" id="SSF46785">
    <property type="entry name" value="Winged helix' DNA-binding domain"/>
    <property type="match status" value="1"/>
</dbReference>
<evidence type="ECO:0000313" key="1">
    <source>
        <dbReference type="EMBL" id="NBN77674.1"/>
    </source>
</evidence>
<dbReference type="InterPro" id="IPR012702">
    <property type="entry name" value="CP_lyase_PhnF"/>
</dbReference>
<protein>
    <submittedName>
        <fullName evidence="1">Phosphonate metabolism transcriptional regulator PhnF</fullName>
    </submittedName>
</protein>
<sequence>MARETWQSIRDRLAADILSGVLAPGAQLPTEPELCAEFGAGRHSVRRAIAALAVEGKLRVEQGRGTFVESAPLINYQISRRTRFRQNLLSQGVTPAGEQVTDDVIAAPRRVAEALELPEGAPVHRLMRRGLADGVPISLGVAWHPFDLIPDMAEQRRAGRSVTDIYRAHGITDYLRKSTTIYARRPTLEEARLLKQHPDQPVLVVTKTDATLAGRPIGYSQAIWAADRVQFTFDLPDEAEPRSPDQDD</sequence>
<dbReference type="InterPro" id="IPR050679">
    <property type="entry name" value="Bact_HTH_transcr_reg"/>
</dbReference>
<dbReference type="SMART" id="SM00345">
    <property type="entry name" value="HTH_GNTR"/>
    <property type="match status" value="1"/>
</dbReference>
<dbReference type="Gene3D" id="1.10.10.10">
    <property type="entry name" value="Winged helix-like DNA-binding domain superfamily/Winged helix DNA-binding domain"/>
    <property type="match status" value="1"/>
</dbReference>
<dbReference type="PRINTS" id="PR00035">
    <property type="entry name" value="HTHGNTR"/>
</dbReference>
<proteinExistence type="predicted"/>
<dbReference type="NCBIfam" id="TIGR02325">
    <property type="entry name" value="C_P_lyase_phnF"/>
    <property type="match status" value="1"/>
</dbReference>
<dbReference type="EMBL" id="JAABLQ010000001">
    <property type="protein sequence ID" value="NBN77674.1"/>
    <property type="molecule type" value="Genomic_DNA"/>
</dbReference>
<dbReference type="GO" id="GO:0045892">
    <property type="term" value="P:negative regulation of DNA-templated transcription"/>
    <property type="evidence" value="ECO:0007669"/>
    <property type="project" value="TreeGrafter"/>
</dbReference>
<dbReference type="Pfam" id="PF07702">
    <property type="entry name" value="UTRA"/>
    <property type="match status" value="1"/>
</dbReference>
<keyword evidence="2" id="KW-1185">Reference proteome</keyword>
<dbReference type="Gene3D" id="3.40.1410.10">
    <property type="entry name" value="Chorismate lyase-like"/>
    <property type="match status" value="1"/>
</dbReference>
<dbReference type="PANTHER" id="PTHR44846">
    <property type="entry name" value="MANNOSYL-D-GLYCERATE TRANSPORT/METABOLISM SYSTEM REPRESSOR MNGR-RELATED"/>
    <property type="match status" value="1"/>
</dbReference>
<dbReference type="GO" id="GO:0003677">
    <property type="term" value="F:DNA binding"/>
    <property type="evidence" value="ECO:0007669"/>
    <property type="project" value="UniProtKB-KW"/>
</dbReference>
<accession>A0A7X5F1A2</accession>
<evidence type="ECO:0000313" key="2">
    <source>
        <dbReference type="Proteomes" id="UP000586722"/>
    </source>
</evidence>
<comment type="caution">
    <text evidence="1">The sequence shown here is derived from an EMBL/GenBank/DDBJ whole genome shotgun (WGS) entry which is preliminary data.</text>
</comment>
<dbReference type="SUPFAM" id="SSF64288">
    <property type="entry name" value="Chorismate lyase-like"/>
    <property type="match status" value="1"/>
</dbReference>
<dbReference type="InterPro" id="IPR028978">
    <property type="entry name" value="Chorismate_lyase_/UTRA_dom_sf"/>
</dbReference>
<dbReference type="AlphaFoldDB" id="A0A7X5F1A2"/>
<organism evidence="1 2">
    <name type="scientific">Pannonibacter tanglangensis</name>
    <dbReference type="NCBI Taxonomy" id="2750084"/>
    <lineage>
        <taxon>Bacteria</taxon>
        <taxon>Pseudomonadati</taxon>
        <taxon>Pseudomonadota</taxon>
        <taxon>Alphaproteobacteria</taxon>
        <taxon>Hyphomicrobiales</taxon>
        <taxon>Stappiaceae</taxon>
        <taxon>Pannonibacter</taxon>
    </lineage>
</organism>
<name>A0A7X5F1A2_9HYPH</name>
<dbReference type="InterPro" id="IPR036390">
    <property type="entry name" value="WH_DNA-bd_sf"/>
</dbReference>
<gene>
    <name evidence="1" type="primary">phnF</name>
    <name evidence="1" type="ORF">GWI72_05255</name>
</gene>
<dbReference type="InterPro" id="IPR011663">
    <property type="entry name" value="UTRA"/>
</dbReference>
<dbReference type="PROSITE" id="PS50949">
    <property type="entry name" value="HTH_GNTR"/>
    <property type="match status" value="1"/>
</dbReference>
<dbReference type="GO" id="GO:0003700">
    <property type="term" value="F:DNA-binding transcription factor activity"/>
    <property type="evidence" value="ECO:0007669"/>
    <property type="project" value="InterPro"/>
</dbReference>
<reference evidence="2" key="1">
    <citation type="submission" date="2020-01" db="EMBL/GenBank/DDBJ databases">
        <authorList>
            <person name="Fang Y."/>
            <person name="Sun R."/>
            <person name="Nie L."/>
            <person name="He J."/>
            <person name="Hao L."/>
            <person name="Wang L."/>
            <person name="Su S."/>
            <person name="Lv E."/>
            <person name="Zhang Z."/>
            <person name="Xie R."/>
            <person name="Liu H."/>
        </authorList>
    </citation>
    <scope>NUCLEOTIDE SEQUENCE [LARGE SCALE GENOMIC DNA]</scope>
    <source>
        <strain evidence="2">XCT-53</strain>
    </source>
</reference>
<dbReference type="InterPro" id="IPR036388">
    <property type="entry name" value="WH-like_DNA-bd_sf"/>
</dbReference>
<dbReference type="Proteomes" id="UP000586722">
    <property type="component" value="Unassembled WGS sequence"/>
</dbReference>
<dbReference type="CDD" id="cd07377">
    <property type="entry name" value="WHTH_GntR"/>
    <property type="match status" value="1"/>
</dbReference>
<dbReference type="SMART" id="SM00866">
    <property type="entry name" value="UTRA"/>
    <property type="match status" value="1"/>
</dbReference>
<dbReference type="PANTHER" id="PTHR44846:SF1">
    <property type="entry name" value="MANNOSYL-D-GLYCERATE TRANSPORT_METABOLISM SYSTEM REPRESSOR MNGR-RELATED"/>
    <property type="match status" value="1"/>
</dbReference>
<dbReference type="InterPro" id="IPR000524">
    <property type="entry name" value="Tscrpt_reg_HTH_GntR"/>
</dbReference>
<dbReference type="Pfam" id="PF00392">
    <property type="entry name" value="GntR"/>
    <property type="match status" value="1"/>
</dbReference>
<dbReference type="RefSeq" id="WP_161675981.1">
    <property type="nucleotide sequence ID" value="NZ_JAABLP010000002.1"/>
</dbReference>